<name>A0AAD6MTC7_9EURO</name>
<dbReference type="EMBL" id="JAQJAN010000013">
    <property type="protein sequence ID" value="KAJ5712727.1"/>
    <property type="molecule type" value="Genomic_DNA"/>
</dbReference>
<dbReference type="AlphaFoldDB" id="A0AAD6MTC7"/>
<reference evidence="1" key="2">
    <citation type="submission" date="2023-01" db="EMBL/GenBank/DDBJ databases">
        <authorList>
            <person name="Petersen C."/>
        </authorList>
    </citation>
    <scope>NUCLEOTIDE SEQUENCE</scope>
    <source>
        <strain evidence="1">IBT 17514</strain>
    </source>
</reference>
<evidence type="ECO:0000313" key="1">
    <source>
        <dbReference type="EMBL" id="KAJ5712727.1"/>
    </source>
</evidence>
<sequence>MRDQIRPLPFLTRDLQTLTARRGLPYAQQSALLVRWETDKTNAQNDVAAMHNLLNTSFGINCTNFIIQRASHPAWVIARKILEVLKTYHSPQQPGLFIFYYAGHSGVPVDDASEQFSLESEGKYILWSTINEILLSSEGNENLDVLVILDCPFGGEHREYFLPRTVEILAAGRGTLVSRNTTPISFTQQICHAVHSLKVDGQSITINDLFTTLQARDSTSRPFHATLSGDHPIVLKFQKSSNPSARGSIWPTIGVLPTPSTQNVIVKLAVPNTTDGRLSFYQAIQELPANMEVDVLLAYEAD</sequence>
<proteinExistence type="predicted"/>
<dbReference type="Proteomes" id="UP001215712">
    <property type="component" value="Unassembled WGS sequence"/>
</dbReference>
<comment type="caution">
    <text evidence="1">The sequence shown here is derived from an EMBL/GenBank/DDBJ whole genome shotgun (WGS) entry which is preliminary data.</text>
</comment>
<organism evidence="1 2">
    <name type="scientific">Penicillium malachiteum</name>
    <dbReference type="NCBI Taxonomy" id="1324776"/>
    <lineage>
        <taxon>Eukaryota</taxon>
        <taxon>Fungi</taxon>
        <taxon>Dikarya</taxon>
        <taxon>Ascomycota</taxon>
        <taxon>Pezizomycotina</taxon>
        <taxon>Eurotiomycetes</taxon>
        <taxon>Eurotiomycetidae</taxon>
        <taxon>Eurotiales</taxon>
        <taxon>Aspergillaceae</taxon>
        <taxon>Penicillium</taxon>
    </lineage>
</organism>
<accession>A0AAD6MTC7</accession>
<dbReference type="Gene3D" id="3.40.50.1460">
    <property type="match status" value="1"/>
</dbReference>
<reference evidence="1" key="1">
    <citation type="journal article" date="2023" name="IMA Fungus">
        <title>Comparative genomic study of the Penicillium genus elucidates a diverse pangenome and 15 lateral gene transfer events.</title>
        <authorList>
            <person name="Petersen C."/>
            <person name="Sorensen T."/>
            <person name="Nielsen M.R."/>
            <person name="Sondergaard T.E."/>
            <person name="Sorensen J.L."/>
            <person name="Fitzpatrick D.A."/>
            <person name="Frisvad J.C."/>
            <person name="Nielsen K.L."/>
        </authorList>
    </citation>
    <scope>NUCLEOTIDE SEQUENCE</scope>
    <source>
        <strain evidence="1">IBT 17514</strain>
    </source>
</reference>
<gene>
    <name evidence="1" type="ORF">N7493_009195</name>
</gene>
<evidence type="ECO:0000313" key="2">
    <source>
        <dbReference type="Proteomes" id="UP001215712"/>
    </source>
</evidence>
<protein>
    <submittedName>
        <fullName evidence="1">Uncharacterized protein</fullName>
    </submittedName>
</protein>
<keyword evidence="2" id="KW-1185">Reference proteome</keyword>